<keyword evidence="1" id="KW-0175">Coiled coil</keyword>
<reference evidence="3 4" key="1">
    <citation type="submission" date="2014-04" db="EMBL/GenBank/DDBJ databases">
        <authorList>
            <consortium name="DOE Joint Genome Institute"/>
            <person name="Kuo A."/>
            <person name="Martino E."/>
            <person name="Perotto S."/>
            <person name="Kohler A."/>
            <person name="Nagy L.G."/>
            <person name="Floudas D."/>
            <person name="Copeland A."/>
            <person name="Barry K.W."/>
            <person name="Cichocki N."/>
            <person name="Veneault-Fourrey C."/>
            <person name="LaButti K."/>
            <person name="Lindquist E.A."/>
            <person name="Lipzen A."/>
            <person name="Lundell T."/>
            <person name="Morin E."/>
            <person name="Murat C."/>
            <person name="Sun H."/>
            <person name="Tunlid A."/>
            <person name="Henrissat B."/>
            <person name="Grigoriev I.V."/>
            <person name="Hibbett D.S."/>
            <person name="Martin F."/>
            <person name="Nordberg H.P."/>
            <person name="Cantor M.N."/>
            <person name="Hua S.X."/>
        </authorList>
    </citation>
    <scope>NUCLEOTIDE SEQUENCE [LARGE SCALE GENOMIC DNA]</scope>
    <source>
        <strain evidence="3 4">Zn</strain>
    </source>
</reference>
<gene>
    <name evidence="3" type="ORF">OIDMADRAFT_17899</name>
</gene>
<feature type="transmembrane region" description="Helical" evidence="2">
    <location>
        <begin position="154"/>
        <end position="174"/>
    </location>
</feature>
<proteinExistence type="predicted"/>
<organism evidence="3 4">
    <name type="scientific">Oidiodendron maius (strain Zn)</name>
    <dbReference type="NCBI Taxonomy" id="913774"/>
    <lineage>
        <taxon>Eukaryota</taxon>
        <taxon>Fungi</taxon>
        <taxon>Dikarya</taxon>
        <taxon>Ascomycota</taxon>
        <taxon>Pezizomycotina</taxon>
        <taxon>Leotiomycetes</taxon>
        <taxon>Leotiomycetes incertae sedis</taxon>
        <taxon>Myxotrichaceae</taxon>
        <taxon>Oidiodendron</taxon>
    </lineage>
</organism>
<feature type="transmembrane region" description="Helical" evidence="2">
    <location>
        <begin position="194"/>
        <end position="214"/>
    </location>
</feature>
<keyword evidence="4" id="KW-1185">Reference proteome</keyword>
<dbReference type="InParanoid" id="A0A0C3HT66"/>
<dbReference type="Gene3D" id="1.20.58.340">
    <property type="entry name" value="Magnesium transport protein CorA, transmembrane region"/>
    <property type="match status" value="1"/>
</dbReference>
<reference evidence="4" key="2">
    <citation type="submission" date="2015-01" db="EMBL/GenBank/DDBJ databases">
        <title>Evolutionary Origins and Diversification of the Mycorrhizal Mutualists.</title>
        <authorList>
            <consortium name="DOE Joint Genome Institute"/>
            <consortium name="Mycorrhizal Genomics Consortium"/>
            <person name="Kohler A."/>
            <person name="Kuo A."/>
            <person name="Nagy L.G."/>
            <person name="Floudas D."/>
            <person name="Copeland A."/>
            <person name="Barry K.W."/>
            <person name="Cichocki N."/>
            <person name="Veneault-Fourrey C."/>
            <person name="LaButti K."/>
            <person name="Lindquist E.A."/>
            <person name="Lipzen A."/>
            <person name="Lundell T."/>
            <person name="Morin E."/>
            <person name="Murat C."/>
            <person name="Riley R."/>
            <person name="Ohm R."/>
            <person name="Sun H."/>
            <person name="Tunlid A."/>
            <person name="Henrissat B."/>
            <person name="Grigoriev I.V."/>
            <person name="Hibbett D.S."/>
            <person name="Martin F."/>
        </authorList>
    </citation>
    <scope>NUCLEOTIDE SEQUENCE [LARGE SCALE GENOMIC DNA]</scope>
    <source>
        <strain evidence="4">Zn</strain>
    </source>
</reference>
<keyword evidence="2" id="KW-1133">Transmembrane helix</keyword>
<accession>A0A0C3HT66</accession>
<dbReference type="AlphaFoldDB" id="A0A0C3HT66"/>
<protein>
    <submittedName>
        <fullName evidence="3">Uncharacterized protein</fullName>
    </submittedName>
</protein>
<keyword evidence="2" id="KW-0472">Membrane</keyword>
<evidence type="ECO:0000256" key="1">
    <source>
        <dbReference type="SAM" id="Coils"/>
    </source>
</evidence>
<dbReference type="HOGENOM" id="CLU_1235346_0_0_1"/>
<name>A0A0C3HT66_OIDMZ</name>
<evidence type="ECO:0000313" key="4">
    <source>
        <dbReference type="Proteomes" id="UP000054321"/>
    </source>
</evidence>
<dbReference type="Proteomes" id="UP000054321">
    <property type="component" value="Unassembled WGS sequence"/>
</dbReference>
<dbReference type="OrthoDB" id="3513306at2759"/>
<dbReference type="EMBL" id="KN832872">
    <property type="protein sequence ID" value="KIN05452.1"/>
    <property type="molecule type" value="Genomic_DNA"/>
</dbReference>
<feature type="coiled-coil region" evidence="1">
    <location>
        <begin position="28"/>
        <end position="55"/>
    </location>
</feature>
<evidence type="ECO:0000256" key="2">
    <source>
        <dbReference type="SAM" id="Phobius"/>
    </source>
</evidence>
<evidence type="ECO:0000313" key="3">
    <source>
        <dbReference type="EMBL" id="KIN05452.1"/>
    </source>
</evidence>
<keyword evidence="2" id="KW-0812">Transmembrane</keyword>
<sequence length="224" mass="25996">MMEEAHANIQSRLKSMLGQVESPKTTQLTLLSNELDNLRNDLKSLLRDLKTLKTCRVDIRQQLEVRKGAIRGTKSDQDTIAEEKLAVQELILSMAEIERIQNVAIDDTQELNEGTRDLVQMVWEIKQEKKDRMQEVLIELTDALKRDSSNMKMIAILTAFFLPFTFMAILLTTPMFKWPDPENGKVILWLPFRIYWIASGLMTLILGCWGILLFRPKWLFERKG</sequence>